<name>A0ABQ8TDM7_PERAM</name>
<evidence type="ECO:0000313" key="2">
    <source>
        <dbReference type="Proteomes" id="UP001148838"/>
    </source>
</evidence>
<organism evidence="1 2">
    <name type="scientific">Periplaneta americana</name>
    <name type="common">American cockroach</name>
    <name type="synonym">Blatta americana</name>
    <dbReference type="NCBI Taxonomy" id="6978"/>
    <lineage>
        <taxon>Eukaryota</taxon>
        <taxon>Metazoa</taxon>
        <taxon>Ecdysozoa</taxon>
        <taxon>Arthropoda</taxon>
        <taxon>Hexapoda</taxon>
        <taxon>Insecta</taxon>
        <taxon>Pterygota</taxon>
        <taxon>Neoptera</taxon>
        <taxon>Polyneoptera</taxon>
        <taxon>Dictyoptera</taxon>
        <taxon>Blattodea</taxon>
        <taxon>Blattoidea</taxon>
        <taxon>Blattidae</taxon>
        <taxon>Blattinae</taxon>
        <taxon>Periplaneta</taxon>
    </lineage>
</organism>
<comment type="caution">
    <text evidence="1">The sequence shown here is derived from an EMBL/GenBank/DDBJ whole genome shotgun (WGS) entry which is preliminary data.</text>
</comment>
<dbReference type="Proteomes" id="UP001148838">
    <property type="component" value="Unassembled WGS sequence"/>
</dbReference>
<keyword evidence="2" id="KW-1185">Reference proteome</keyword>
<gene>
    <name evidence="1" type="ORF">ANN_06145</name>
</gene>
<proteinExistence type="predicted"/>
<dbReference type="EMBL" id="JAJSOF020000011">
    <property type="protein sequence ID" value="KAJ4444353.1"/>
    <property type="molecule type" value="Genomic_DNA"/>
</dbReference>
<evidence type="ECO:0000313" key="1">
    <source>
        <dbReference type="EMBL" id="KAJ4444353.1"/>
    </source>
</evidence>
<sequence length="114" mass="12639">MAGLCEGGNEPSGSLKSICKKVANQGETYLPAGVLALQAGLPLPFESPFWVLDPSCLSAIEVFIRIPGQHPRPEEWYGMIMELKSDGMVLMPNVEKREGPEKNRYCNLVRHKCH</sequence>
<protein>
    <submittedName>
        <fullName evidence="1">Uncharacterized protein</fullName>
    </submittedName>
</protein>
<accession>A0ABQ8TDM7</accession>
<reference evidence="1 2" key="1">
    <citation type="journal article" date="2022" name="Allergy">
        <title>Genome assembly and annotation of Periplaneta americana reveal a comprehensive cockroach allergen profile.</title>
        <authorList>
            <person name="Wang L."/>
            <person name="Xiong Q."/>
            <person name="Saelim N."/>
            <person name="Wang L."/>
            <person name="Nong W."/>
            <person name="Wan A.T."/>
            <person name="Shi M."/>
            <person name="Liu X."/>
            <person name="Cao Q."/>
            <person name="Hui J.H.L."/>
            <person name="Sookrung N."/>
            <person name="Leung T.F."/>
            <person name="Tungtrongchitr A."/>
            <person name="Tsui S.K.W."/>
        </authorList>
    </citation>
    <scope>NUCLEOTIDE SEQUENCE [LARGE SCALE GENOMIC DNA]</scope>
    <source>
        <strain evidence="1">PWHHKU_190912</strain>
    </source>
</reference>